<evidence type="ECO:0000259" key="4">
    <source>
        <dbReference type="SMART" id="SM00418"/>
    </source>
</evidence>
<keyword evidence="1" id="KW-0805">Transcription regulation</keyword>
<dbReference type="Proteomes" id="UP000649955">
    <property type="component" value="Unassembled WGS sequence"/>
</dbReference>
<dbReference type="Gene3D" id="1.10.10.10">
    <property type="entry name" value="Winged helix-like DNA-binding domain superfamily/Winged helix DNA-binding domain"/>
    <property type="match status" value="1"/>
</dbReference>
<evidence type="ECO:0000256" key="2">
    <source>
        <dbReference type="ARBA" id="ARBA00023125"/>
    </source>
</evidence>
<gene>
    <name evidence="5" type="ORF">GCM10017567_37710</name>
</gene>
<dbReference type="EMBL" id="BNAW01000015">
    <property type="protein sequence ID" value="GHG16167.1"/>
    <property type="molecule type" value="Genomic_DNA"/>
</dbReference>
<evidence type="ECO:0000313" key="5">
    <source>
        <dbReference type="EMBL" id="GHG16167.1"/>
    </source>
</evidence>
<keyword evidence="3" id="KW-0804">Transcription</keyword>
<dbReference type="PANTHER" id="PTHR33154">
    <property type="entry name" value="TRANSCRIPTIONAL REGULATOR, ARSR FAMILY"/>
    <property type="match status" value="1"/>
</dbReference>
<evidence type="ECO:0000313" key="6">
    <source>
        <dbReference type="Proteomes" id="UP000649955"/>
    </source>
</evidence>
<dbReference type="InterPro" id="IPR036388">
    <property type="entry name" value="WH-like_DNA-bd_sf"/>
</dbReference>
<evidence type="ECO:0000256" key="1">
    <source>
        <dbReference type="ARBA" id="ARBA00023015"/>
    </source>
</evidence>
<dbReference type="InterPro" id="IPR051081">
    <property type="entry name" value="HTH_MetalResp_TranReg"/>
</dbReference>
<dbReference type="InterPro" id="IPR001845">
    <property type="entry name" value="HTH_ArsR_DNA-bd_dom"/>
</dbReference>
<dbReference type="SMART" id="SM00418">
    <property type="entry name" value="HTH_ARSR"/>
    <property type="match status" value="1"/>
</dbReference>
<dbReference type="Pfam" id="PF12840">
    <property type="entry name" value="HTH_20"/>
    <property type="match status" value="1"/>
</dbReference>
<dbReference type="InterPro" id="IPR036390">
    <property type="entry name" value="WH_DNA-bd_sf"/>
</dbReference>
<keyword evidence="2" id="KW-0238">DNA-binding</keyword>
<organism evidence="5 6">
    <name type="scientific">Amycolatopsis bullii</name>
    <dbReference type="NCBI Taxonomy" id="941987"/>
    <lineage>
        <taxon>Bacteria</taxon>
        <taxon>Bacillati</taxon>
        <taxon>Actinomycetota</taxon>
        <taxon>Actinomycetes</taxon>
        <taxon>Pseudonocardiales</taxon>
        <taxon>Pseudonocardiaceae</taxon>
        <taxon>Amycolatopsis</taxon>
    </lineage>
</organism>
<dbReference type="RefSeq" id="WP_191311775.1">
    <property type="nucleotide sequence ID" value="NZ_BNAW01000015.1"/>
</dbReference>
<feature type="domain" description="HTH arsR-type" evidence="4">
    <location>
        <begin position="13"/>
        <end position="108"/>
    </location>
</feature>
<comment type="caution">
    <text evidence="5">The sequence shown here is derived from an EMBL/GenBank/DDBJ whole genome shotgun (WGS) entry which is preliminary data.</text>
</comment>
<proteinExistence type="predicted"/>
<evidence type="ECO:0000256" key="3">
    <source>
        <dbReference type="ARBA" id="ARBA00023163"/>
    </source>
</evidence>
<name>A0ABQ3KE28_9PSEU</name>
<reference evidence="6" key="1">
    <citation type="journal article" date="2019" name="Int. J. Syst. Evol. Microbiol.">
        <title>The Global Catalogue of Microorganisms (GCM) 10K type strain sequencing project: providing services to taxonomists for standard genome sequencing and annotation.</title>
        <authorList>
            <consortium name="The Broad Institute Genomics Platform"/>
            <consortium name="The Broad Institute Genome Sequencing Center for Infectious Disease"/>
            <person name="Wu L."/>
            <person name="Ma J."/>
        </authorList>
    </citation>
    <scope>NUCLEOTIDE SEQUENCE [LARGE SCALE GENOMIC DNA]</scope>
    <source>
        <strain evidence="6">CGMCC 4.7680</strain>
    </source>
</reference>
<sequence length="188" mass="21425">MREKDIRDIRDSKVLAAMSHPLRRRLLDLLRLDGPATASVLAAKTGQAVGNISHHVKVLAAVDLVEEAPELARDQRERWWRRTSDGIRWAAADFPDDPVAEAAEQLNLEHQAAIYREWLNQRDSEPEPWRSAGAFATDDWARLSVDEIRELDERILALFTEYSLREIPDDGQERRPVFLVARASVGQP</sequence>
<dbReference type="SUPFAM" id="SSF46785">
    <property type="entry name" value="Winged helix' DNA-binding domain"/>
    <property type="match status" value="1"/>
</dbReference>
<accession>A0ABQ3KE28</accession>
<protein>
    <submittedName>
        <fullName evidence="5">Transcriptional regulator</fullName>
    </submittedName>
</protein>
<keyword evidence="6" id="KW-1185">Reference proteome</keyword>
<dbReference type="PANTHER" id="PTHR33154:SF15">
    <property type="entry name" value="REGULATORY PROTEIN ARSR"/>
    <property type="match status" value="1"/>
</dbReference>